<protein>
    <submittedName>
        <fullName evidence="1">Uncharacterized protein</fullName>
    </submittedName>
</protein>
<name>A0A916TWV1_9SPHN</name>
<organism evidence="1 2">
    <name type="scientific">Novosphingobium endophyticum</name>
    <dbReference type="NCBI Taxonomy" id="1955250"/>
    <lineage>
        <taxon>Bacteria</taxon>
        <taxon>Pseudomonadati</taxon>
        <taxon>Pseudomonadota</taxon>
        <taxon>Alphaproteobacteria</taxon>
        <taxon>Sphingomonadales</taxon>
        <taxon>Sphingomonadaceae</taxon>
        <taxon>Novosphingobium</taxon>
    </lineage>
</organism>
<proteinExistence type="predicted"/>
<dbReference type="AlphaFoldDB" id="A0A916TWV1"/>
<comment type="caution">
    <text evidence="1">The sequence shown here is derived from an EMBL/GenBank/DDBJ whole genome shotgun (WGS) entry which is preliminary data.</text>
</comment>
<dbReference type="EMBL" id="BMHK01000079">
    <property type="protein sequence ID" value="GGC17198.1"/>
    <property type="molecule type" value="Genomic_DNA"/>
</dbReference>
<keyword evidence="2" id="KW-1185">Reference proteome</keyword>
<reference evidence="1" key="1">
    <citation type="journal article" date="2014" name="Int. J. Syst. Evol. Microbiol.">
        <title>Complete genome sequence of Corynebacterium casei LMG S-19264T (=DSM 44701T), isolated from a smear-ripened cheese.</title>
        <authorList>
            <consortium name="US DOE Joint Genome Institute (JGI-PGF)"/>
            <person name="Walter F."/>
            <person name="Albersmeier A."/>
            <person name="Kalinowski J."/>
            <person name="Ruckert C."/>
        </authorList>
    </citation>
    <scope>NUCLEOTIDE SEQUENCE</scope>
    <source>
        <strain evidence="1">CGMCC 1.15095</strain>
    </source>
</reference>
<evidence type="ECO:0000313" key="2">
    <source>
        <dbReference type="Proteomes" id="UP000608154"/>
    </source>
</evidence>
<reference evidence="1" key="2">
    <citation type="submission" date="2020-09" db="EMBL/GenBank/DDBJ databases">
        <authorList>
            <person name="Sun Q."/>
            <person name="Zhou Y."/>
        </authorList>
    </citation>
    <scope>NUCLEOTIDE SEQUENCE</scope>
    <source>
        <strain evidence="1">CGMCC 1.15095</strain>
    </source>
</reference>
<sequence length="98" mass="10851">MPTVRHVFTLDYVAGILDEHPDLIDAIVSNDDNLSYGSIITVCAGPDNYLSAITDDGIDELRDLIADARRSPEEWDAFLRSVVDDPGTIENIKAHKPR</sequence>
<accession>A0A916TWV1</accession>
<dbReference type="RefSeq" id="WP_188773331.1">
    <property type="nucleotide sequence ID" value="NZ_BMHK01000079.1"/>
</dbReference>
<dbReference type="Proteomes" id="UP000608154">
    <property type="component" value="Unassembled WGS sequence"/>
</dbReference>
<evidence type="ECO:0000313" key="1">
    <source>
        <dbReference type="EMBL" id="GGC17198.1"/>
    </source>
</evidence>
<gene>
    <name evidence="1" type="ORF">GCM10011494_40090</name>
</gene>